<keyword evidence="3" id="KW-1185">Reference proteome</keyword>
<comment type="caution">
    <text evidence="2">The sequence shown here is derived from an EMBL/GenBank/DDBJ whole genome shotgun (WGS) entry which is preliminary data.</text>
</comment>
<dbReference type="GO" id="GO:0016758">
    <property type="term" value="F:hexosyltransferase activity"/>
    <property type="evidence" value="ECO:0007669"/>
    <property type="project" value="UniProtKB-ARBA"/>
</dbReference>
<sequence>MWGVNMTVLEKSKPLVSVLINNYNYGRFLNDAIDSALNQTYSNIEVIVVDDGSTDNSREVIASYGDKIVSIFQENRGQGSTFNSGWKASNGDILCFLDSDDTFYPEKVEECVNLILSKQANSPLIIVSHNMDVVDQSGNSLGYMKTSRYKKYGGYSNFYQFACRYKFVPFATSPTSGNVLTRELAERIFPIPEVRTSADDFVVRLGVVLGNLYYLEKNLGQYRVHGKNHWHNNVPKAHPKEIWLLQEEFLNMKLKENNMKPVVSFFESIEAGTYYKINGSSFDYLKQGLYVFFSCPDLRTLQFFQKVVQVTLKNLIKKVFGIKRPSL</sequence>
<dbReference type="InterPro" id="IPR001173">
    <property type="entry name" value="Glyco_trans_2-like"/>
</dbReference>
<dbReference type="InterPro" id="IPR029044">
    <property type="entry name" value="Nucleotide-diphossugar_trans"/>
</dbReference>
<proteinExistence type="predicted"/>
<keyword evidence="2" id="KW-0808">Transferase</keyword>
<evidence type="ECO:0000313" key="3">
    <source>
        <dbReference type="Proteomes" id="UP000017127"/>
    </source>
</evidence>
<evidence type="ECO:0000313" key="2">
    <source>
        <dbReference type="EMBL" id="ERT04739.1"/>
    </source>
</evidence>
<dbReference type="PANTHER" id="PTHR22916">
    <property type="entry name" value="GLYCOSYLTRANSFERASE"/>
    <property type="match status" value="1"/>
</dbReference>
<reference evidence="2 3" key="1">
    <citation type="journal article" date="2013" name="Front. Microbiol.">
        <title>Comparative genomic analyses of the cyanobacterium, Lyngbya aestuarii BL J, a powerful hydrogen producer.</title>
        <authorList>
            <person name="Kothari A."/>
            <person name="Vaughn M."/>
            <person name="Garcia-Pichel F."/>
        </authorList>
    </citation>
    <scope>NUCLEOTIDE SEQUENCE [LARGE SCALE GENOMIC DNA]</scope>
    <source>
        <strain evidence="2 3">BL J</strain>
    </source>
</reference>
<protein>
    <submittedName>
        <fullName evidence="2">Glycosyl transferase 2 family protein</fullName>
    </submittedName>
</protein>
<dbReference type="AlphaFoldDB" id="U7QA69"/>
<accession>U7QA69</accession>
<dbReference type="Proteomes" id="UP000017127">
    <property type="component" value="Unassembled WGS sequence"/>
</dbReference>
<name>U7QA69_9CYAN</name>
<feature type="domain" description="Glycosyltransferase 2-like" evidence="1">
    <location>
        <begin position="17"/>
        <end position="138"/>
    </location>
</feature>
<dbReference type="PANTHER" id="PTHR22916:SF3">
    <property type="entry name" value="UDP-GLCNAC:BETAGAL BETA-1,3-N-ACETYLGLUCOSAMINYLTRANSFERASE-LIKE PROTEIN 1"/>
    <property type="match status" value="1"/>
</dbReference>
<dbReference type="SUPFAM" id="SSF53448">
    <property type="entry name" value="Nucleotide-diphospho-sugar transferases"/>
    <property type="match status" value="1"/>
</dbReference>
<dbReference type="Pfam" id="PF00535">
    <property type="entry name" value="Glycos_transf_2"/>
    <property type="match status" value="1"/>
</dbReference>
<organism evidence="2 3">
    <name type="scientific">Lyngbya aestuarii BL J</name>
    <dbReference type="NCBI Taxonomy" id="1348334"/>
    <lineage>
        <taxon>Bacteria</taxon>
        <taxon>Bacillati</taxon>
        <taxon>Cyanobacteriota</taxon>
        <taxon>Cyanophyceae</taxon>
        <taxon>Oscillatoriophycideae</taxon>
        <taxon>Oscillatoriales</taxon>
        <taxon>Microcoleaceae</taxon>
        <taxon>Lyngbya</taxon>
    </lineage>
</organism>
<dbReference type="Gene3D" id="3.90.550.10">
    <property type="entry name" value="Spore Coat Polysaccharide Biosynthesis Protein SpsA, Chain A"/>
    <property type="match status" value="1"/>
</dbReference>
<evidence type="ECO:0000259" key="1">
    <source>
        <dbReference type="Pfam" id="PF00535"/>
    </source>
</evidence>
<gene>
    <name evidence="2" type="ORF">M595_5310</name>
</gene>
<dbReference type="EMBL" id="AUZM01000082">
    <property type="protein sequence ID" value="ERT04739.1"/>
    <property type="molecule type" value="Genomic_DNA"/>
</dbReference>